<feature type="region of interest" description="Disordered" evidence="9">
    <location>
        <begin position="61"/>
        <end position="80"/>
    </location>
</feature>
<keyword evidence="13" id="KW-1185">Reference proteome</keyword>
<evidence type="ECO:0000256" key="6">
    <source>
        <dbReference type="ARBA" id="ARBA00023125"/>
    </source>
</evidence>
<feature type="domain" description="EF-hand" evidence="11">
    <location>
        <begin position="221"/>
        <end position="256"/>
    </location>
</feature>
<dbReference type="InterPro" id="IPR018247">
    <property type="entry name" value="EF_Hand_1_Ca_BS"/>
</dbReference>
<dbReference type="InterPro" id="IPR008917">
    <property type="entry name" value="TF_DNA-bd_sf"/>
</dbReference>
<gene>
    <name evidence="12" type="ORF">P5673_021041</name>
</gene>
<dbReference type="InterPro" id="IPR004826">
    <property type="entry name" value="bZIP_Maf"/>
</dbReference>
<reference evidence="12" key="2">
    <citation type="journal article" date="2023" name="Science">
        <title>Genomic signatures of disease resistance in endangered staghorn corals.</title>
        <authorList>
            <person name="Vollmer S.V."/>
            <person name="Selwyn J.D."/>
            <person name="Despard B.A."/>
            <person name="Roesel C.L."/>
        </authorList>
    </citation>
    <scope>NUCLEOTIDE SEQUENCE</scope>
    <source>
        <strain evidence="12">K2</strain>
    </source>
</reference>
<dbReference type="InterPro" id="IPR002048">
    <property type="entry name" value="EF_hand_dom"/>
</dbReference>
<evidence type="ECO:0000259" key="10">
    <source>
        <dbReference type="PROSITE" id="PS50217"/>
    </source>
</evidence>
<feature type="domain" description="BZIP" evidence="10">
    <location>
        <begin position="125"/>
        <end position="188"/>
    </location>
</feature>
<dbReference type="GO" id="GO:0003677">
    <property type="term" value="F:DNA binding"/>
    <property type="evidence" value="ECO:0007669"/>
    <property type="project" value="UniProtKB-KW"/>
</dbReference>
<feature type="domain" description="EF-hand" evidence="11">
    <location>
        <begin position="258"/>
        <end position="293"/>
    </location>
</feature>
<keyword evidence="12" id="KW-0401">Integrin</keyword>
<evidence type="ECO:0000256" key="1">
    <source>
        <dbReference type="ARBA" id="ARBA00022723"/>
    </source>
</evidence>
<dbReference type="PANTHER" id="PTHR45791">
    <property type="entry name" value="CALCIUM AND INTEGRIN BINDING FAMILY MEMBER 2"/>
    <property type="match status" value="1"/>
</dbReference>
<dbReference type="SMART" id="SM00338">
    <property type="entry name" value="BRLZ"/>
    <property type="match status" value="1"/>
</dbReference>
<dbReference type="EMBL" id="JARQWQ010000053">
    <property type="protein sequence ID" value="KAK2556832.1"/>
    <property type="molecule type" value="Genomic_DNA"/>
</dbReference>
<dbReference type="Pfam" id="PF03131">
    <property type="entry name" value="bZIP_Maf"/>
    <property type="match status" value="1"/>
</dbReference>
<dbReference type="InterPro" id="IPR051433">
    <property type="entry name" value="CIBP"/>
</dbReference>
<dbReference type="AlphaFoldDB" id="A0AAD9V0P4"/>
<evidence type="ECO:0000313" key="12">
    <source>
        <dbReference type="EMBL" id="KAK2556832.1"/>
    </source>
</evidence>
<feature type="domain" description="EF-hand" evidence="11">
    <location>
        <begin position="299"/>
        <end position="334"/>
    </location>
</feature>
<dbReference type="Gene3D" id="1.10.238.10">
    <property type="entry name" value="EF-hand"/>
    <property type="match status" value="1"/>
</dbReference>
<feature type="coiled-coil region" evidence="8">
    <location>
        <begin position="150"/>
        <end position="223"/>
    </location>
</feature>
<keyword evidence="3" id="KW-0106">Calcium</keyword>
<keyword evidence="5" id="KW-0805">Transcription regulation</keyword>
<dbReference type="PROSITE" id="PS50222">
    <property type="entry name" value="EF_HAND_2"/>
    <property type="match status" value="3"/>
</dbReference>
<keyword evidence="8" id="KW-0175">Coiled coil</keyword>
<evidence type="ECO:0000256" key="2">
    <source>
        <dbReference type="ARBA" id="ARBA00022737"/>
    </source>
</evidence>
<dbReference type="PANTHER" id="PTHR45791:SF6">
    <property type="entry name" value="CALCIUM AND INTEGRIN BINDING FAMILY MEMBER 2"/>
    <property type="match status" value="1"/>
</dbReference>
<evidence type="ECO:0000259" key="11">
    <source>
        <dbReference type="PROSITE" id="PS50222"/>
    </source>
</evidence>
<dbReference type="InterPro" id="IPR011992">
    <property type="entry name" value="EF-hand-dom_pair"/>
</dbReference>
<dbReference type="FunFam" id="1.10.238.10:FF:000035">
    <property type="entry name" value="Calcium and integrin-binding family member 2"/>
    <property type="match status" value="1"/>
</dbReference>
<evidence type="ECO:0000256" key="9">
    <source>
        <dbReference type="SAM" id="MobiDB-lite"/>
    </source>
</evidence>
<accession>A0AAD9V0P4</accession>
<evidence type="ECO:0000256" key="5">
    <source>
        <dbReference type="ARBA" id="ARBA00023015"/>
    </source>
</evidence>
<evidence type="ECO:0000256" key="8">
    <source>
        <dbReference type="SAM" id="Coils"/>
    </source>
</evidence>
<keyword evidence="1" id="KW-0479">Metal-binding</keyword>
<dbReference type="InterPro" id="IPR004827">
    <property type="entry name" value="bZIP"/>
</dbReference>
<protein>
    <submittedName>
        <fullName evidence="12">Calcium and integrin-binding family member 2</fullName>
    </submittedName>
</protein>
<proteinExistence type="predicted"/>
<dbReference type="PROSITE" id="PS50217">
    <property type="entry name" value="BZIP"/>
    <property type="match status" value="1"/>
</dbReference>
<comment type="caution">
    <text evidence="12">The sequence shown here is derived from an EMBL/GenBank/DDBJ whole genome shotgun (WGS) entry which is preliminary data.</text>
</comment>
<dbReference type="SUPFAM" id="SSF47454">
    <property type="entry name" value="A DNA-binding domain in eukaryotic transcription factors"/>
    <property type="match status" value="1"/>
</dbReference>
<evidence type="ECO:0000256" key="7">
    <source>
        <dbReference type="ARBA" id="ARBA00023163"/>
    </source>
</evidence>
<dbReference type="CDD" id="cd00051">
    <property type="entry name" value="EFh"/>
    <property type="match status" value="1"/>
</dbReference>
<name>A0AAD9V0P4_ACRCE</name>
<keyword evidence="7" id="KW-0804">Transcription</keyword>
<dbReference type="GO" id="GO:0055074">
    <property type="term" value="P:calcium ion homeostasis"/>
    <property type="evidence" value="ECO:0007669"/>
    <property type="project" value="TreeGrafter"/>
</dbReference>
<evidence type="ECO:0000313" key="13">
    <source>
        <dbReference type="Proteomes" id="UP001249851"/>
    </source>
</evidence>
<dbReference type="GO" id="GO:0000287">
    <property type="term" value="F:magnesium ion binding"/>
    <property type="evidence" value="ECO:0007669"/>
    <property type="project" value="TreeGrafter"/>
</dbReference>
<dbReference type="GO" id="GO:0007229">
    <property type="term" value="P:integrin-mediated signaling pathway"/>
    <property type="evidence" value="ECO:0007669"/>
    <property type="project" value="UniProtKB-KW"/>
</dbReference>
<dbReference type="Gene3D" id="1.20.5.170">
    <property type="match status" value="1"/>
</dbReference>
<dbReference type="SMART" id="SM00054">
    <property type="entry name" value="EFh"/>
    <property type="match status" value="3"/>
</dbReference>
<keyword evidence="4" id="KW-0460">Magnesium</keyword>
<keyword evidence="2" id="KW-0677">Repeat</keyword>
<reference evidence="12" key="1">
    <citation type="journal article" date="2023" name="G3 (Bethesda)">
        <title>Whole genome assembly and annotation of the endangered Caribbean coral Acropora cervicornis.</title>
        <authorList>
            <person name="Selwyn J.D."/>
            <person name="Vollmer S.V."/>
        </authorList>
    </citation>
    <scope>NUCLEOTIDE SEQUENCE</scope>
    <source>
        <strain evidence="12">K2</strain>
    </source>
</reference>
<evidence type="ECO:0000256" key="3">
    <source>
        <dbReference type="ARBA" id="ARBA00022837"/>
    </source>
</evidence>
<keyword evidence="6" id="KW-0238">DNA-binding</keyword>
<dbReference type="SUPFAM" id="SSF47473">
    <property type="entry name" value="EF-hand"/>
    <property type="match status" value="1"/>
</dbReference>
<dbReference type="Pfam" id="PF13499">
    <property type="entry name" value="EF-hand_7"/>
    <property type="match status" value="1"/>
</dbReference>
<dbReference type="PROSITE" id="PS00018">
    <property type="entry name" value="EF_HAND_1"/>
    <property type="match status" value="2"/>
</dbReference>
<evidence type="ECO:0000256" key="4">
    <source>
        <dbReference type="ARBA" id="ARBA00022842"/>
    </source>
</evidence>
<dbReference type="Proteomes" id="UP001249851">
    <property type="component" value="Unassembled WGS sequence"/>
</dbReference>
<dbReference type="GO" id="GO:0005509">
    <property type="term" value="F:calcium ion binding"/>
    <property type="evidence" value="ECO:0007669"/>
    <property type="project" value="InterPro"/>
</dbReference>
<sequence>MNSPLNERLLESFDFADLENFLMFSEEKEDNVEHISETTLDLNAMPEWLSESQKTQVFDYNGANELPSPSPSESSSVSTERFLADEQQLSTKEALFTEKELLELSVKEINRLLKVRGLSEQEITRVKNRRRTLKNRGYAQHSRLRRIQTKKDLEKEKSSLLKELEEVQQQLDLVRWERDSYKNRYLNLWAEVSKMAGKPPKLLRMGNKQAAFTENQLEDYQENPFRRRICEVFSSNGDGALTFDDFLNMMSVLSDSAPRELKAKYAFRIFDFDGDDYIGKEDLRLTVRAITANELTDEETEFVTDKLLEEADLDENGFLSFAEFENVIARSPEFMNNFHIHI</sequence>
<dbReference type="GO" id="GO:0003700">
    <property type="term" value="F:DNA-binding transcription factor activity"/>
    <property type="evidence" value="ECO:0007669"/>
    <property type="project" value="InterPro"/>
</dbReference>
<organism evidence="12 13">
    <name type="scientific">Acropora cervicornis</name>
    <name type="common">Staghorn coral</name>
    <dbReference type="NCBI Taxonomy" id="6130"/>
    <lineage>
        <taxon>Eukaryota</taxon>
        <taxon>Metazoa</taxon>
        <taxon>Cnidaria</taxon>
        <taxon>Anthozoa</taxon>
        <taxon>Hexacorallia</taxon>
        <taxon>Scleractinia</taxon>
        <taxon>Astrocoeniina</taxon>
        <taxon>Acroporidae</taxon>
        <taxon>Acropora</taxon>
    </lineage>
</organism>